<dbReference type="EMBL" id="WIXP02000003">
    <property type="protein sequence ID" value="KAF6212975.1"/>
    <property type="molecule type" value="Genomic_DNA"/>
</dbReference>
<evidence type="ECO:0000313" key="1">
    <source>
        <dbReference type="EMBL" id="KAF6212975.1"/>
    </source>
</evidence>
<name>A0A6A4IND1_APOLU</name>
<gene>
    <name evidence="1" type="ORF">GE061_010688</name>
</gene>
<keyword evidence="2" id="KW-1185">Reference proteome</keyword>
<reference evidence="1" key="1">
    <citation type="journal article" date="2021" name="Mol. Ecol. Resour.">
        <title>Apolygus lucorum genome provides insights into omnivorousness and mesophyll feeding.</title>
        <authorList>
            <person name="Liu Y."/>
            <person name="Liu H."/>
            <person name="Wang H."/>
            <person name="Huang T."/>
            <person name="Liu B."/>
            <person name="Yang B."/>
            <person name="Yin L."/>
            <person name="Li B."/>
            <person name="Zhang Y."/>
            <person name="Zhang S."/>
            <person name="Jiang F."/>
            <person name="Zhang X."/>
            <person name="Ren Y."/>
            <person name="Wang B."/>
            <person name="Wang S."/>
            <person name="Lu Y."/>
            <person name="Wu K."/>
            <person name="Fan W."/>
            <person name="Wang G."/>
        </authorList>
    </citation>
    <scope>NUCLEOTIDE SEQUENCE</scope>
    <source>
        <strain evidence="1">12Hb</strain>
    </source>
</reference>
<proteinExistence type="predicted"/>
<protein>
    <submittedName>
        <fullName evidence="1">Uncharacterized protein</fullName>
    </submittedName>
</protein>
<dbReference type="AlphaFoldDB" id="A0A6A4IND1"/>
<evidence type="ECO:0000313" key="2">
    <source>
        <dbReference type="Proteomes" id="UP000466442"/>
    </source>
</evidence>
<sequence length="161" mass="18274">MRYLEERLKGCLVVSAFTWCMICLTRVDGFRCWQCDTQSDKGCGDFGRVPAIDMDRLTVECDPYRHISRGCYTVRINYPIDPEVNSNTFLFCAPDVNETFICTGASIIHTLQGEGKKVGYCKTCHEDLCNSSNTLWASFSYVLTAFSFVTSMFNSLYLPTK</sequence>
<accession>A0A6A4IND1</accession>
<comment type="caution">
    <text evidence="1">The sequence shown here is derived from an EMBL/GenBank/DDBJ whole genome shotgun (WGS) entry which is preliminary data.</text>
</comment>
<dbReference type="Proteomes" id="UP000466442">
    <property type="component" value="Unassembled WGS sequence"/>
</dbReference>
<organism evidence="1 2">
    <name type="scientific">Apolygus lucorum</name>
    <name type="common">Small green plant bug</name>
    <name type="synonym">Lygocoris lucorum</name>
    <dbReference type="NCBI Taxonomy" id="248454"/>
    <lineage>
        <taxon>Eukaryota</taxon>
        <taxon>Metazoa</taxon>
        <taxon>Ecdysozoa</taxon>
        <taxon>Arthropoda</taxon>
        <taxon>Hexapoda</taxon>
        <taxon>Insecta</taxon>
        <taxon>Pterygota</taxon>
        <taxon>Neoptera</taxon>
        <taxon>Paraneoptera</taxon>
        <taxon>Hemiptera</taxon>
        <taxon>Heteroptera</taxon>
        <taxon>Panheteroptera</taxon>
        <taxon>Cimicomorpha</taxon>
        <taxon>Miridae</taxon>
        <taxon>Mirini</taxon>
        <taxon>Apolygus</taxon>
    </lineage>
</organism>
<dbReference type="OrthoDB" id="6582325at2759"/>